<name>A0ABV3J639_9ACTN</name>
<feature type="domain" description="Beta-lactamase-related" evidence="1">
    <location>
        <begin position="15"/>
        <end position="100"/>
    </location>
</feature>
<reference evidence="2 3" key="1">
    <citation type="submission" date="2024-06" db="EMBL/GenBank/DDBJ databases">
        <title>The Natural Products Discovery Center: Release of the First 8490 Sequenced Strains for Exploring Actinobacteria Biosynthetic Diversity.</title>
        <authorList>
            <person name="Kalkreuter E."/>
            <person name="Kautsar S.A."/>
            <person name="Yang D."/>
            <person name="Bader C.D."/>
            <person name="Teijaro C.N."/>
            <person name="Fluegel L."/>
            <person name="Davis C.M."/>
            <person name="Simpson J.R."/>
            <person name="Lauterbach L."/>
            <person name="Steele A.D."/>
            <person name="Gui C."/>
            <person name="Meng S."/>
            <person name="Li G."/>
            <person name="Viehrig K."/>
            <person name="Ye F."/>
            <person name="Su P."/>
            <person name="Kiefer A.F."/>
            <person name="Nichols A."/>
            <person name="Cepeda A.J."/>
            <person name="Yan W."/>
            <person name="Fan B."/>
            <person name="Jiang Y."/>
            <person name="Adhikari A."/>
            <person name="Zheng C.-J."/>
            <person name="Schuster L."/>
            <person name="Cowan T.M."/>
            <person name="Smanski M.J."/>
            <person name="Chevrette M.G."/>
            <person name="De Carvalho L.P.S."/>
            <person name="Shen B."/>
        </authorList>
    </citation>
    <scope>NUCLEOTIDE SEQUENCE [LARGE SCALE GENOMIC DNA]</scope>
    <source>
        <strain evidence="2 3">NPDC053791</strain>
    </source>
</reference>
<dbReference type="Proteomes" id="UP001552479">
    <property type="component" value="Unassembled WGS sequence"/>
</dbReference>
<organism evidence="2 3">
    <name type="scientific">Streptomyces roseoverticillatus</name>
    <dbReference type="NCBI Taxonomy" id="66429"/>
    <lineage>
        <taxon>Bacteria</taxon>
        <taxon>Bacillati</taxon>
        <taxon>Actinomycetota</taxon>
        <taxon>Actinomycetes</taxon>
        <taxon>Kitasatosporales</taxon>
        <taxon>Streptomycetaceae</taxon>
        <taxon>Streptomyces</taxon>
    </lineage>
</organism>
<dbReference type="EC" id="3.1.1.103" evidence="2"/>
<dbReference type="Pfam" id="PF00144">
    <property type="entry name" value="Beta-lactamase"/>
    <property type="match status" value="1"/>
</dbReference>
<dbReference type="EMBL" id="JBFASG010000087">
    <property type="protein sequence ID" value="MEV4928153.1"/>
    <property type="molecule type" value="Genomic_DNA"/>
</dbReference>
<sequence length="112" mass="11889">MGLGAAPSRGPQGCVRGGAVAQVYKSGHSWRGASGDVVGGKRVMPGAHFRIGSIAKPMEAAILLQLSAEGRVDLDEAVQHFLPGLLPDTFDAITVRQLLTLHYTHGLRQPRH</sequence>
<evidence type="ECO:0000259" key="1">
    <source>
        <dbReference type="Pfam" id="PF00144"/>
    </source>
</evidence>
<evidence type="ECO:0000313" key="2">
    <source>
        <dbReference type="EMBL" id="MEV4928153.1"/>
    </source>
</evidence>
<comment type="caution">
    <text evidence="2">The sequence shown here is derived from an EMBL/GenBank/DDBJ whole genome shotgun (WGS) entry which is preliminary data.</text>
</comment>
<dbReference type="SUPFAM" id="SSF56601">
    <property type="entry name" value="beta-lactamase/transpeptidase-like"/>
    <property type="match status" value="1"/>
</dbReference>
<dbReference type="RefSeq" id="WP_366091114.1">
    <property type="nucleotide sequence ID" value="NZ_JBFASG010000087.1"/>
</dbReference>
<evidence type="ECO:0000313" key="3">
    <source>
        <dbReference type="Proteomes" id="UP001552479"/>
    </source>
</evidence>
<dbReference type="Gene3D" id="3.40.710.10">
    <property type="entry name" value="DD-peptidase/beta-lactamase superfamily"/>
    <property type="match status" value="1"/>
</dbReference>
<dbReference type="GO" id="GO:0016787">
    <property type="term" value="F:hydrolase activity"/>
    <property type="evidence" value="ECO:0007669"/>
    <property type="project" value="UniProtKB-KW"/>
</dbReference>
<dbReference type="InterPro" id="IPR001466">
    <property type="entry name" value="Beta-lactam-related"/>
</dbReference>
<dbReference type="InterPro" id="IPR012338">
    <property type="entry name" value="Beta-lactam/transpept-like"/>
</dbReference>
<keyword evidence="2" id="KW-0378">Hydrolase</keyword>
<accession>A0ABV3J639</accession>
<proteinExistence type="predicted"/>
<protein>
    <submittedName>
        <fullName evidence="2">Serine hydrolase domain-containing protein</fullName>
        <ecNumber evidence="2">3.1.1.103</ecNumber>
    </submittedName>
</protein>
<gene>
    <name evidence="2" type="ORF">AB0L03_36015</name>
</gene>
<keyword evidence="3" id="KW-1185">Reference proteome</keyword>